<dbReference type="SUPFAM" id="SSF50969">
    <property type="entry name" value="YVTN repeat-like/Quinoprotein amine dehydrogenase"/>
    <property type="match status" value="1"/>
</dbReference>
<comment type="subcellular location">
    <subcellularLocation>
        <location evidence="1">Nucleus</location>
        <location evidence="1">Nucleolus</location>
    </subcellularLocation>
</comment>
<sequence length="984" mass="107188">MIEVHYFLPSIMSDTQLKRKRSQRDKAPATALPKRQKSDHLDADTATSTPKPVKIQTPKTTPKTQVKDQISTPTVTLPQVAGDSNNNALQVATTPGQAKKSSRRSRRKAVDRVAIDDAQVVEKPQAKVEGRSPWSLSKPLGGRFVLHDPIFAQDESCVFASNGREVEVLSIATSLVERKLPGPDHSATAFAVSVADEEDLYIASSTGRVQRWNWITGTPVNDDIKFEGSISALAVVASGDASQDALHAICQKSGDWNIVTGDRTIYTSKDALSHLRIEGDFIVAATSTKLVVGKRIASADSPRYDFVEITVSAGVTSLECRIESSESKKKAKTENVTVAVGNVSGEIFLYENVYPSDKSAESLTPRTLHWHREAVATLKWSKDGTYLISGGRETVLVLWQLTTGKKQFLPHLTAEIERLTVSPNGASYALQLADNSVMVLSTTELKPTANFAGLQAQSCIDKNTNAAIAEEKSFLRPAAATLNPLSPDQLLLSVPSSTNESSQHTSSAAPRPFLQTYDISNDRHISRQALTRNMVTDYNKGPEGNRIKVPDVTHMQVSHDGQWLATAEHWSPPYPDVEHLASDKSSNDEQRLFRREVYLKIWRWDSERNLWALETRIDSPHQSNDDAQPGRILNLVSDPVEVGFASVGEDSCVRIWKPKTRLRNGIVVRGTKAEGLVDWSCRHSIPLDRSVELAEVPDQPRLLPPPKGAALAYSEDGSTIAVSQAFEHATETPTVHFINTADGATEQARAGFFTGTVRALAFLDRHLIVLADQTIAVWDIVDESQLYCINLDRLARFGTSLLTTNPEDKTFAVSVKSKGGVSRVQIFSTTSSAPQFNQSLPYPASAVLAVKGRRGYKVLTTAAEVFTLSPRAAAPSIAGIRTRRGKRSGGSTLPSIASSVIATPTTATSDAQADLDAGMSDEQAEVLLLENDEEADKPVVRPEQLAQVFDRENIALMPISEMFDAVVGLFARKPRAVPVVASVA</sequence>
<accession>A0A4S8SKK7</accession>
<dbReference type="GO" id="GO:0006364">
    <property type="term" value="P:rRNA processing"/>
    <property type="evidence" value="ECO:0007669"/>
    <property type="project" value="UniProtKB-KW"/>
</dbReference>
<evidence type="ECO:0000256" key="6">
    <source>
        <dbReference type="ARBA" id="ARBA00023163"/>
    </source>
</evidence>
<dbReference type="Proteomes" id="UP000304951">
    <property type="component" value="Unassembled WGS sequence"/>
</dbReference>
<evidence type="ECO:0000256" key="3">
    <source>
        <dbReference type="ARBA" id="ARBA00022552"/>
    </source>
</evidence>
<dbReference type="SUPFAM" id="SSF82171">
    <property type="entry name" value="DPP6 N-terminal domain-like"/>
    <property type="match status" value="1"/>
</dbReference>
<dbReference type="GO" id="GO:2000234">
    <property type="term" value="P:positive regulation of rRNA processing"/>
    <property type="evidence" value="ECO:0007669"/>
    <property type="project" value="TreeGrafter"/>
</dbReference>
<evidence type="ECO:0000313" key="10">
    <source>
        <dbReference type="EMBL" id="THV71328.1"/>
    </source>
</evidence>
<evidence type="ECO:0000256" key="4">
    <source>
        <dbReference type="ARBA" id="ARBA00022574"/>
    </source>
</evidence>
<keyword evidence="3" id="KW-0698">rRNA processing</keyword>
<dbReference type="PROSITE" id="PS50294">
    <property type="entry name" value="WD_REPEATS_REGION"/>
    <property type="match status" value="1"/>
</dbReference>
<dbReference type="InterPro" id="IPR001680">
    <property type="entry name" value="WD40_rpt"/>
</dbReference>
<reference evidence="10 11" key="1">
    <citation type="submission" date="2018-10" db="EMBL/GenBank/DDBJ databases">
        <title>Fifty Aureobasidium pullulans genomes reveal a recombining polyextremotolerant generalist.</title>
        <authorList>
            <person name="Gostincar C."/>
            <person name="Turk M."/>
            <person name="Zajc J."/>
            <person name="Gunde-Cimerman N."/>
        </authorList>
    </citation>
    <scope>NUCLEOTIDE SEQUENCE [LARGE SCALE GENOMIC DNA]</scope>
    <source>
        <strain evidence="10 11">EXF-11900</strain>
    </source>
</reference>
<evidence type="ECO:0000313" key="11">
    <source>
        <dbReference type="Proteomes" id="UP000304951"/>
    </source>
</evidence>
<evidence type="ECO:0000256" key="9">
    <source>
        <dbReference type="SAM" id="MobiDB-lite"/>
    </source>
</evidence>
<feature type="region of interest" description="Disordered" evidence="9">
    <location>
        <begin position="491"/>
        <end position="513"/>
    </location>
</feature>
<evidence type="ECO:0000256" key="5">
    <source>
        <dbReference type="ARBA" id="ARBA00022737"/>
    </source>
</evidence>
<organism evidence="10 11">
    <name type="scientific">Aureobasidium pullulans</name>
    <name type="common">Black yeast</name>
    <name type="synonym">Pullularia pullulans</name>
    <dbReference type="NCBI Taxonomy" id="5580"/>
    <lineage>
        <taxon>Eukaryota</taxon>
        <taxon>Fungi</taxon>
        <taxon>Dikarya</taxon>
        <taxon>Ascomycota</taxon>
        <taxon>Pezizomycotina</taxon>
        <taxon>Dothideomycetes</taxon>
        <taxon>Dothideomycetidae</taxon>
        <taxon>Dothideales</taxon>
        <taxon>Saccotheciaceae</taxon>
        <taxon>Aureobasidium</taxon>
    </lineage>
</organism>
<dbReference type="GO" id="GO:0032040">
    <property type="term" value="C:small-subunit processome"/>
    <property type="evidence" value="ECO:0007669"/>
    <property type="project" value="InterPro"/>
</dbReference>
<feature type="region of interest" description="Disordered" evidence="9">
    <location>
        <begin position="15"/>
        <end position="108"/>
    </location>
</feature>
<dbReference type="PANTHER" id="PTHR44215">
    <property type="entry name" value="WD REPEAT-CONTAINING PROTEIN 75"/>
    <property type="match status" value="1"/>
</dbReference>
<dbReference type="PROSITE" id="PS50082">
    <property type="entry name" value="WD_REPEATS_2"/>
    <property type="match status" value="1"/>
</dbReference>
<keyword evidence="5" id="KW-0677">Repeat</keyword>
<keyword evidence="6" id="KW-0804">Transcription</keyword>
<comment type="caution">
    <text evidence="10">The sequence shown here is derived from an EMBL/GenBank/DDBJ whole genome shotgun (WGS) entry which is preliminary data.</text>
</comment>
<keyword evidence="2" id="KW-0690">Ribosome biogenesis</keyword>
<dbReference type="InterPro" id="IPR011044">
    <property type="entry name" value="Quino_amine_DH_bsu"/>
</dbReference>
<dbReference type="InterPro" id="IPR053826">
    <property type="entry name" value="WDR75"/>
</dbReference>
<keyword evidence="7" id="KW-0539">Nucleus</keyword>
<dbReference type="InterPro" id="IPR015943">
    <property type="entry name" value="WD40/YVTN_repeat-like_dom_sf"/>
</dbReference>
<dbReference type="AlphaFoldDB" id="A0A4S8SKK7"/>
<keyword evidence="4 8" id="KW-0853">WD repeat</keyword>
<dbReference type="SMART" id="SM00320">
    <property type="entry name" value="WD40"/>
    <property type="match status" value="4"/>
</dbReference>
<dbReference type="GO" id="GO:0003723">
    <property type="term" value="F:RNA binding"/>
    <property type="evidence" value="ECO:0007669"/>
    <property type="project" value="InterPro"/>
</dbReference>
<gene>
    <name evidence="10" type="ORF">D6D28_04512</name>
</gene>
<feature type="compositionally biased region" description="Low complexity" evidence="9">
    <location>
        <begin position="49"/>
        <end position="64"/>
    </location>
</feature>
<evidence type="ECO:0000256" key="2">
    <source>
        <dbReference type="ARBA" id="ARBA00022517"/>
    </source>
</evidence>
<evidence type="ECO:0000256" key="8">
    <source>
        <dbReference type="PROSITE-ProRule" id="PRU00221"/>
    </source>
</evidence>
<dbReference type="Pfam" id="PF23869">
    <property type="entry name" value="Beta-prop_WDR75_1st"/>
    <property type="match status" value="1"/>
</dbReference>
<feature type="compositionally biased region" description="Low complexity" evidence="9">
    <location>
        <begin position="496"/>
        <end position="507"/>
    </location>
</feature>
<protein>
    <submittedName>
        <fullName evidence="10">WD40 repeat-like protein</fullName>
    </submittedName>
</protein>
<evidence type="ECO:0000256" key="1">
    <source>
        <dbReference type="ARBA" id="ARBA00004604"/>
    </source>
</evidence>
<dbReference type="EMBL" id="QZAF01000156">
    <property type="protein sequence ID" value="THV71328.1"/>
    <property type="molecule type" value="Genomic_DNA"/>
</dbReference>
<feature type="compositionally biased region" description="Polar residues" evidence="9">
    <location>
        <begin position="68"/>
        <end position="96"/>
    </location>
</feature>
<dbReference type="GO" id="GO:0045943">
    <property type="term" value="P:positive regulation of transcription by RNA polymerase I"/>
    <property type="evidence" value="ECO:0007669"/>
    <property type="project" value="InterPro"/>
</dbReference>
<evidence type="ECO:0000256" key="7">
    <source>
        <dbReference type="ARBA" id="ARBA00023242"/>
    </source>
</evidence>
<proteinExistence type="predicted"/>
<name>A0A4S8SKK7_AURPU</name>
<dbReference type="Gene3D" id="2.130.10.10">
    <property type="entry name" value="YVTN repeat-like/Quinoprotein amine dehydrogenase"/>
    <property type="match status" value="2"/>
</dbReference>
<feature type="repeat" description="WD" evidence="8">
    <location>
        <begin position="368"/>
        <end position="409"/>
    </location>
</feature>
<dbReference type="PANTHER" id="PTHR44215:SF1">
    <property type="entry name" value="WD REPEAT-CONTAINING PROTEIN 75"/>
    <property type="match status" value="1"/>
</dbReference>